<feature type="transmembrane region" description="Helical" evidence="12">
    <location>
        <begin position="212"/>
        <end position="239"/>
    </location>
</feature>
<dbReference type="SMART" id="SM00008">
    <property type="entry name" value="HormR"/>
    <property type="match status" value="1"/>
</dbReference>
<dbReference type="InterPro" id="IPR050332">
    <property type="entry name" value="GPCR_2"/>
</dbReference>
<keyword evidence="5 12" id="KW-1133">Transmembrane helix</keyword>
<accession>A0AAD8D9R2</accession>
<keyword evidence="8" id="KW-1015">Disulfide bond</keyword>
<dbReference type="EMBL" id="JAGXEW010000012">
    <property type="protein sequence ID" value="KAK1165794.1"/>
    <property type="molecule type" value="Genomic_DNA"/>
</dbReference>
<dbReference type="AlphaFoldDB" id="A0AAD8D9R2"/>
<evidence type="ECO:0000256" key="4">
    <source>
        <dbReference type="ARBA" id="ARBA00022692"/>
    </source>
</evidence>
<dbReference type="InterPro" id="IPR000832">
    <property type="entry name" value="GPCR_2_secretin-like"/>
</dbReference>
<evidence type="ECO:0000256" key="8">
    <source>
        <dbReference type="ARBA" id="ARBA00023157"/>
    </source>
</evidence>
<evidence type="ECO:0000256" key="1">
    <source>
        <dbReference type="ARBA" id="ARBA00004651"/>
    </source>
</evidence>
<feature type="domain" description="G-protein coupled receptors family 2 profile 2" evidence="15">
    <location>
        <begin position="133"/>
        <end position="387"/>
    </location>
</feature>
<dbReference type="InterPro" id="IPR017981">
    <property type="entry name" value="GPCR_2-like_7TM"/>
</dbReference>
<dbReference type="Proteomes" id="UP001230051">
    <property type="component" value="Unassembled WGS sequence"/>
</dbReference>
<gene>
    <name evidence="16" type="primary">Sctr</name>
    <name evidence="16" type="ORF">AOXY_G14418</name>
</gene>
<feature type="chain" id="PRO_5041935013" evidence="13">
    <location>
        <begin position="19"/>
        <end position="467"/>
    </location>
</feature>
<evidence type="ECO:0000259" key="14">
    <source>
        <dbReference type="PROSITE" id="PS50227"/>
    </source>
</evidence>
<dbReference type="GO" id="GO:0017046">
    <property type="term" value="F:peptide hormone binding"/>
    <property type="evidence" value="ECO:0007669"/>
    <property type="project" value="TreeGrafter"/>
</dbReference>
<keyword evidence="17" id="KW-1185">Reference proteome</keyword>
<dbReference type="InterPro" id="IPR017983">
    <property type="entry name" value="GPCR_2_secretin-like_CS"/>
</dbReference>
<evidence type="ECO:0000256" key="7">
    <source>
        <dbReference type="ARBA" id="ARBA00023136"/>
    </source>
</evidence>
<dbReference type="GO" id="GO:0007188">
    <property type="term" value="P:adenylate cyclase-modulating G protein-coupled receptor signaling pathway"/>
    <property type="evidence" value="ECO:0007669"/>
    <property type="project" value="TreeGrafter"/>
</dbReference>
<dbReference type="InterPro" id="IPR047037">
    <property type="entry name" value="Secretin_7TM"/>
</dbReference>
<dbReference type="Gene3D" id="4.10.1240.10">
    <property type="entry name" value="GPCR, family 2, extracellular hormone receptor domain"/>
    <property type="match status" value="1"/>
</dbReference>
<dbReference type="Pfam" id="PF02793">
    <property type="entry name" value="HRM"/>
    <property type="match status" value="1"/>
</dbReference>
<dbReference type="SUPFAM" id="SSF111418">
    <property type="entry name" value="Hormone receptor domain"/>
    <property type="match status" value="1"/>
</dbReference>
<dbReference type="GO" id="GO:0004999">
    <property type="term" value="F:vasoactive intestinal polypeptide receptor activity"/>
    <property type="evidence" value="ECO:0007669"/>
    <property type="project" value="InterPro"/>
</dbReference>
<comment type="similarity">
    <text evidence="2">Belongs to the G-protein coupled receptor 2 family.</text>
</comment>
<evidence type="ECO:0000256" key="9">
    <source>
        <dbReference type="ARBA" id="ARBA00023170"/>
    </source>
</evidence>
<feature type="transmembrane region" description="Helical" evidence="12">
    <location>
        <begin position="136"/>
        <end position="156"/>
    </location>
</feature>
<dbReference type="SUPFAM" id="SSF81321">
    <property type="entry name" value="Family A G protein-coupled receptor-like"/>
    <property type="match status" value="1"/>
</dbReference>
<dbReference type="PROSITE" id="PS00650">
    <property type="entry name" value="G_PROTEIN_RECEP_F2_2"/>
    <property type="match status" value="1"/>
</dbReference>
<keyword evidence="4 12" id="KW-0812">Transmembrane</keyword>
<dbReference type="PROSITE" id="PS50227">
    <property type="entry name" value="G_PROTEIN_RECEP_F2_3"/>
    <property type="match status" value="1"/>
</dbReference>
<feature type="signal peptide" evidence="13">
    <location>
        <begin position="1"/>
        <end position="18"/>
    </location>
</feature>
<feature type="transmembrane region" description="Helical" evidence="12">
    <location>
        <begin position="331"/>
        <end position="353"/>
    </location>
</feature>
<evidence type="ECO:0000256" key="6">
    <source>
        <dbReference type="ARBA" id="ARBA00023040"/>
    </source>
</evidence>
<keyword evidence="7 12" id="KW-0472">Membrane</keyword>
<comment type="subcellular location">
    <subcellularLocation>
        <location evidence="1">Cell membrane</location>
        <topology evidence="1">Multi-pass membrane protein</topology>
    </subcellularLocation>
</comment>
<dbReference type="Pfam" id="PF00002">
    <property type="entry name" value="7tm_2"/>
    <property type="match status" value="1"/>
</dbReference>
<evidence type="ECO:0000256" key="12">
    <source>
        <dbReference type="SAM" id="Phobius"/>
    </source>
</evidence>
<evidence type="ECO:0000256" key="5">
    <source>
        <dbReference type="ARBA" id="ARBA00022989"/>
    </source>
</evidence>
<keyword evidence="10" id="KW-0325">Glycoprotein</keyword>
<feature type="domain" description="G-protein coupled receptors family 2 profile 1" evidence="14">
    <location>
        <begin position="35"/>
        <end position="118"/>
    </location>
</feature>
<keyword evidence="13" id="KW-0732">Signal</keyword>
<evidence type="ECO:0000256" key="3">
    <source>
        <dbReference type="ARBA" id="ARBA00022475"/>
    </source>
</evidence>
<dbReference type="PROSITE" id="PS50261">
    <property type="entry name" value="G_PROTEIN_RECEP_F2_4"/>
    <property type="match status" value="1"/>
</dbReference>
<evidence type="ECO:0000256" key="2">
    <source>
        <dbReference type="ARBA" id="ARBA00005314"/>
    </source>
</evidence>
<sequence>MWVFVFLVCLEFSIPVKAIPKECELQSILIWEEERCNEFLSQEKQNLSEVRLPQTECQGMWDNLSCWPSSAIGKTVAVACPKFIFAITGKEGFVYRNCTSDGWSNSFPRHDVACGLDTNNTIEDDKNTYYMNVKTMYTVGYGTSLVSLSIAIVIHCSFRKLHCTRNSIHIQLFMSFILRAVSVFAKDRVLFATEYIYHCNAYSAGCKFVMIFFQYCIIANYSWLLVEGLYLHTLLIISFFSENKYFWCYIALGWGSPLIIITAWSIARHLHEDIGCWDTNSNLGIWWIIKGPVIISIFINVLFFVSIIRILVSKLKTPDARGKEFNHYKRLAKSTLLLIPLFGVHYILFACFPDNVSSLTMEIRIFFELALGSFQGFVVAVLYCFLNSEVQCEIKRKWRRWKLKKHFKRESRHSHISTSTGGNGSTQVSLLTREQRPVCVLPLGYETTQATQGKNSTAAVSTVSEEP</sequence>
<feature type="transmembrane region" description="Helical" evidence="12">
    <location>
        <begin position="287"/>
        <end position="311"/>
    </location>
</feature>
<evidence type="ECO:0000259" key="15">
    <source>
        <dbReference type="PROSITE" id="PS50261"/>
    </source>
</evidence>
<dbReference type="Gene3D" id="1.20.1070.10">
    <property type="entry name" value="Rhodopsin 7-helix transmembrane proteins"/>
    <property type="match status" value="1"/>
</dbReference>
<dbReference type="InterPro" id="IPR036445">
    <property type="entry name" value="GPCR_2_extracell_dom_sf"/>
</dbReference>
<dbReference type="PRINTS" id="PR01154">
    <property type="entry name" value="VIP1RECEPTOR"/>
</dbReference>
<dbReference type="CDD" id="cd15275">
    <property type="entry name" value="7tmB1_secretin"/>
    <property type="match status" value="1"/>
</dbReference>
<evidence type="ECO:0000256" key="10">
    <source>
        <dbReference type="ARBA" id="ARBA00023180"/>
    </source>
</evidence>
<dbReference type="GO" id="GO:0007166">
    <property type="term" value="P:cell surface receptor signaling pathway"/>
    <property type="evidence" value="ECO:0007669"/>
    <property type="project" value="InterPro"/>
</dbReference>
<dbReference type="GO" id="GO:0005886">
    <property type="term" value="C:plasma membrane"/>
    <property type="evidence" value="ECO:0007669"/>
    <property type="project" value="UniProtKB-SubCell"/>
</dbReference>
<comment type="caution">
    <text evidence="16">The sequence shown here is derived from an EMBL/GenBank/DDBJ whole genome shotgun (WGS) entry which is preliminary data.</text>
</comment>
<name>A0AAD8D9R2_ACIOX</name>
<evidence type="ECO:0000256" key="11">
    <source>
        <dbReference type="ARBA" id="ARBA00023224"/>
    </source>
</evidence>
<dbReference type="GO" id="GO:0015055">
    <property type="term" value="F:secretin receptor activity"/>
    <property type="evidence" value="ECO:0007669"/>
    <property type="project" value="TreeGrafter"/>
</dbReference>
<keyword evidence="9 16" id="KW-0675">Receptor</keyword>
<evidence type="ECO:0000256" key="13">
    <source>
        <dbReference type="SAM" id="SignalP"/>
    </source>
</evidence>
<dbReference type="PROSITE" id="PS00649">
    <property type="entry name" value="G_PROTEIN_RECEP_F2_1"/>
    <property type="match status" value="1"/>
</dbReference>
<organism evidence="16 17">
    <name type="scientific">Acipenser oxyrinchus oxyrinchus</name>
    <dbReference type="NCBI Taxonomy" id="40147"/>
    <lineage>
        <taxon>Eukaryota</taxon>
        <taxon>Metazoa</taxon>
        <taxon>Chordata</taxon>
        <taxon>Craniata</taxon>
        <taxon>Vertebrata</taxon>
        <taxon>Euteleostomi</taxon>
        <taxon>Actinopterygii</taxon>
        <taxon>Chondrostei</taxon>
        <taxon>Acipenseriformes</taxon>
        <taxon>Acipenseridae</taxon>
        <taxon>Acipenser</taxon>
    </lineage>
</organism>
<feature type="transmembrane region" description="Helical" evidence="12">
    <location>
        <begin position="365"/>
        <end position="386"/>
    </location>
</feature>
<proteinExistence type="inferred from homology"/>
<dbReference type="GO" id="GO:0008528">
    <property type="term" value="F:G protein-coupled peptide receptor activity"/>
    <property type="evidence" value="ECO:0007669"/>
    <property type="project" value="TreeGrafter"/>
</dbReference>
<dbReference type="InterPro" id="IPR001771">
    <property type="entry name" value="GPCR_2_VIP_rcpt_1"/>
</dbReference>
<evidence type="ECO:0000313" key="16">
    <source>
        <dbReference type="EMBL" id="KAK1165794.1"/>
    </source>
</evidence>
<dbReference type="FunFam" id="1.20.1070.10:FF:000032">
    <property type="entry name" value="Vasoactive intestinal polypeptide receptor 1"/>
    <property type="match status" value="1"/>
</dbReference>
<reference evidence="16" key="1">
    <citation type="submission" date="2022-02" db="EMBL/GenBank/DDBJ databases">
        <title>Atlantic sturgeon de novo genome assembly.</title>
        <authorList>
            <person name="Stock M."/>
            <person name="Klopp C."/>
            <person name="Guiguen Y."/>
            <person name="Cabau C."/>
            <person name="Parinello H."/>
            <person name="Santidrian Yebra-Pimentel E."/>
            <person name="Kuhl H."/>
            <person name="Dirks R.P."/>
            <person name="Guessner J."/>
            <person name="Wuertz S."/>
            <person name="Du K."/>
            <person name="Schartl M."/>
        </authorList>
    </citation>
    <scope>NUCLEOTIDE SEQUENCE</scope>
    <source>
        <strain evidence="16">STURGEONOMICS-FGT-2020</strain>
        <tissue evidence="16">Whole blood</tissue>
    </source>
</reference>
<dbReference type="InterPro" id="IPR001879">
    <property type="entry name" value="GPCR_2_extracellular_dom"/>
</dbReference>
<dbReference type="PANTHER" id="PTHR45620:SF13">
    <property type="entry name" value="SECRETIN RECEPTOR"/>
    <property type="match status" value="1"/>
</dbReference>
<dbReference type="PRINTS" id="PR00249">
    <property type="entry name" value="GPCRSECRETIN"/>
</dbReference>
<protein>
    <submittedName>
        <fullName evidence="16">Secretin receptor-like</fullName>
    </submittedName>
</protein>
<keyword evidence="6" id="KW-0297">G-protein coupled receptor</keyword>
<keyword evidence="11" id="KW-0807">Transducer</keyword>
<feature type="transmembrane region" description="Helical" evidence="12">
    <location>
        <begin position="246"/>
        <end position="267"/>
    </location>
</feature>
<dbReference type="PANTHER" id="PTHR45620">
    <property type="entry name" value="PDF RECEPTOR-LIKE PROTEIN-RELATED"/>
    <property type="match status" value="1"/>
</dbReference>
<keyword evidence="3" id="KW-1003">Cell membrane</keyword>
<evidence type="ECO:0000313" key="17">
    <source>
        <dbReference type="Proteomes" id="UP001230051"/>
    </source>
</evidence>